<comment type="caution">
    <text evidence="1">The sequence shown here is derived from an EMBL/GenBank/DDBJ whole genome shotgun (WGS) entry which is preliminary data.</text>
</comment>
<dbReference type="AlphaFoldDB" id="A0A840AR10"/>
<organism evidence="1 2">
    <name type="scientific">Kaistia hirudinis</name>
    <dbReference type="NCBI Taxonomy" id="1293440"/>
    <lineage>
        <taxon>Bacteria</taxon>
        <taxon>Pseudomonadati</taxon>
        <taxon>Pseudomonadota</taxon>
        <taxon>Alphaproteobacteria</taxon>
        <taxon>Hyphomicrobiales</taxon>
        <taxon>Kaistiaceae</taxon>
        <taxon>Kaistia</taxon>
    </lineage>
</organism>
<sequence>MAAFSGGLIEDALRRGKPLGDIMRSIVLAAAVSALLLGAARADEGHLSGLPAALLGGAAAEGTQHELPKAPVTSISAGGLTAVLGKTTLGDVASALGGTVATASDGGQDASWLCYTATIGGQAAYIWFLANSTDANGALDLVGGNFSSVGKSQPCVAPKVSLDDINFSVPGLGASQSALQQQFGTVAARYGFVAYSSEHGSNLQNLNYLIKDDVIVGLAVTRISAP</sequence>
<name>A0A840AR10_9HYPH</name>
<accession>A0A840AR10</accession>
<reference evidence="1 2" key="1">
    <citation type="submission" date="2020-08" db="EMBL/GenBank/DDBJ databases">
        <title>Genomic Encyclopedia of Type Strains, Phase IV (KMG-IV): sequencing the most valuable type-strain genomes for metagenomic binning, comparative biology and taxonomic classification.</title>
        <authorList>
            <person name="Goeker M."/>
        </authorList>
    </citation>
    <scope>NUCLEOTIDE SEQUENCE [LARGE SCALE GENOMIC DNA]</scope>
    <source>
        <strain evidence="1 2">DSM 25966</strain>
    </source>
</reference>
<evidence type="ECO:0000313" key="1">
    <source>
        <dbReference type="EMBL" id="MBB3930806.1"/>
    </source>
</evidence>
<keyword evidence="2" id="KW-1185">Reference proteome</keyword>
<dbReference type="RefSeq" id="WP_183398427.1">
    <property type="nucleotide sequence ID" value="NZ_JBHLWW010000001.1"/>
</dbReference>
<dbReference type="Proteomes" id="UP000553963">
    <property type="component" value="Unassembled WGS sequence"/>
</dbReference>
<dbReference type="EMBL" id="JACIDS010000002">
    <property type="protein sequence ID" value="MBB3930806.1"/>
    <property type="molecule type" value="Genomic_DNA"/>
</dbReference>
<protein>
    <submittedName>
        <fullName evidence="1">Uncharacterized protein</fullName>
    </submittedName>
</protein>
<proteinExistence type="predicted"/>
<gene>
    <name evidence="1" type="ORF">GGR25_001845</name>
</gene>
<evidence type="ECO:0000313" key="2">
    <source>
        <dbReference type="Proteomes" id="UP000553963"/>
    </source>
</evidence>